<comment type="caution">
    <text evidence="2">The sequence shown here is derived from an EMBL/GenBank/DDBJ whole genome shotgun (WGS) entry which is preliminary data.</text>
</comment>
<dbReference type="InterPro" id="IPR023631">
    <property type="entry name" value="Amidase_dom"/>
</dbReference>
<dbReference type="InterPro" id="IPR000120">
    <property type="entry name" value="Amidase"/>
</dbReference>
<evidence type="ECO:0000313" key="3">
    <source>
        <dbReference type="Proteomes" id="UP000585665"/>
    </source>
</evidence>
<proteinExistence type="predicted"/>
<dbReference type="SUPFAM" id="SSF75304">
    <property type="entry name" value="Amidase signature (AS) enzymes"/>
    <property type="match status" value="1"/>
</dbReference>
<dbReference type="Pfam" id="PF01425">
    <property type="entry name" value="Amidase"/>
    <property type="match status" value="1"/>
</dbReference>
<dbReference type="PANTHER" id="PTHR11895:SF176">
    <property type="entry name" value="AMIDASE AMID-RELATED"/>
    <property type="match status" value="1"/>
</dbReference>
<accession>A0A850PHU7</accession>
<gene>
    <name evidence="2" type="ORF">HUK82_14790</name>
</gene>
<dbReference type="EMBL" id="JABXXR010000191">
    <property type="protein sequence ID" value="NVN41816.1"/>
    <property type="molecule type" value="Genomic_DNA"/>
</dbReference>
<dbReference type="Proteomes" id="UP000585665">
    <property type="component" value="Unassembled WGS sequence"/>
</dbReference>
<protein>
    <submittedName>
        <fullName evidence="2">Amidase</fullName>
    </submittedName>
</protein>
<keyword evidence="3" id="KW-1185">Reference proteome</keyword>
<dbReference type="GO" id="GO:0003824">
    <property type="term" value="F:catalytic activity"/>
    <property type="evidence" value="ECO:0007669"/>
    <property type="project" value="InterPro"/>
</dbReference>
<feature type="domain" description="Amidase" evidence="1">
    <location>
        <begin position="1"/>
        <end position="359"/>
    </location>
</feature>
<dbReference type="PANTHER" id="PTHR11895">
    <property type="entry name" value="TRANSAMIDASE"/>
    <property type="match status" value="1"/>
</dbReference>
<dbReference type="Gene3D" id="3.90.1300.10">
    <property type="entry name" value="Amidase signature (AS) domain"/>
    <property type="match status" value="1"/>
</dbReference>
<dbReference type="InterPro" id="IPR036928">
    <property type="entry name" value="AS_sf"/>
</dbReference>
<evidence type="ECO:0000259" key="1">
    <source>
        <dbReference type="Pfam" id="PF01425"/>
    </source>
</evidence>
<dbReference type="AlphaFoldDB" id="A0A850PHU7"/>
<dbReference type="RefSeq" id="WP_176614682.1">
    <property type="nucleotide sequence ID" value="NZ_JABXXR010000191.1"/>
</dbReference>
<dbReference type="PROSITE" id="PS00571">
    <property type="entry name" value="AMIDASES"/>
    <property type="match status" value="1"/>
</dbReference>
<feature type="non-terminal residue" evidence="2">
    <location>
        <position position="1"/>
    </location>
</feature>
<name>A0A850PHU7_9PROT</name>
<sequence length="370" mass="37550">DLLDIAGDVTVAGALCRLNAPPATQDAPVVGRLRAAGAVILGRTNMTEFAFSALGTNPHFGIPGNPADLTRVPGGSSSGAAASVGYGVADMGVGSDTGGSIRIPAALCGLTGFKPTGGVVPIEGCVALSTTLDTIGPIARDVATCAAAFAIMAGRPDPLTSQPPLPVTGLRIGLVHDTAVTADMEPEVAAAITAAEERLRAAGAVTEVVDFTAVVAALRAIDALGTFPSVELAAALDGASDETIARIDPRIWARVRPGYDVRATTYIAMHARRREAIALMTKTIAGFDAFAMPTVPITAPTIADMDSDEAFVRANGLVLRNTRMGNLLDLPGVSLPVPSAGLPVGWMLCGARGTDDRLLRVAAAVEGVVG</sequence>
<evidence type="ECO:0000313" key="2">
    <source>
        <dbReference type="EMBL" id="NVN41816.1"/>
    </source>
</evidence>
<reference evidence="2 3" key="1">
    <citation type="submission" date="2020-06" db="EMBL/GenBank/DDBJ databases">
        <title>Description of novel acetic acid bacteria.</title>
        <authorList>
            <person name="Sombolestani A."/>
        </authorList>
    </citation>
    <scope>NUCLEOTIDE SEQUENCE [LARGE SCALE GENOMIC DNA]</scope>
    <source>
        <strain evidence="2 3">LMG 27010</strain>
    </source>
</reference>
<organism evidence="2 3">
    <name type="scientific">Ameyamaea chiangmaiensis</name>
    <dbReference type="NCBI Taxonomy" id="442969"/>
    <lineage>
        <taxon>Bacteria</taxon>
        <taxon>Pseudomonadati</taxon>
        <taxon>Pseudomonadota</taxon>
        <taxon>Alphaproteobacteria</taxon>
        <taxon>Acetobacterales</taxon>
        <taxon>Acetobacteraceae</taxon>
        <taxon>Ameyamaea</taxon>
    </lineage>
</organism>
<dbReference type="InterPro" id="IPR020556">
    <property type="entry name" value="Amidase_CS"/>
</dbReference>